<dbReference type="EMBL" id="CAADFI010000032">
    <property type="protein sequence ID" value="VFJ92697.1"/>
    <property type="molecule type" value="Genomic_DNA"/>
</dbReference>
<dbReference type="PIRSF" id="PIRSF014728">
    <property type="entry name" value="PqaA"/>
    <property type="match status" value="1"/>
</dbReference>
<sequence length="457" mass="51386">MMPIIRNVLLACLTLRAADLAVAAPPPGPLAEGPLAEYVAKPDASYHWVKRQTGRLGATLYAELTLTSQTWRGIAWKHRLFVLQPSTVRPDVRHGLLFIAGGRWDDEVQNDGIEPHEGEPPDEVRRLAGVAERLRTPVVVLRNVPRQPLFGGLYEDRLISLTFDKYLETRDPEWPLLLPMVKSAARAMDAAGQYAHEAWGLPVETYTVTGKSKRGWTTWLLGAVDPRVTAIAPMVIDVLNMARQMDHQRQTWGDFSHKIHDYTERGLQDHLDTPSGKALLSMVDPYSYRDRLKQPKLIILGTNDHYWPLDALNLYWDGLVGDKYLLYVPNNGHDLTDSARLIGTLDALHQHAATGRPMPKLAWKFARDDDRLSLHIDTHPSAREVRAWVATAPTRDFRAARWRTFPMAREGGRAVYELATPPAGFTAVFGEVAYHPDPLPCYLSTNVRILGRAPDHP</sequence>
<name>A0A450UGH5_9GAMM</name>
<accession>A0A450UGH5</accession>
<dbReference type="PANTHER" id="PTHR31497">
    <property type="entry name" value="AUTOCRINE PROLIFERATION REPRESSOR PROTEIN A"/>
    <property type="match status" value="1"/>
</dbReference>
<dbReference type="Pfam" id="PF10142">
    <property type="entry name" value="PhoPQ_related"/>
    <property type="match status" value="1"/>
</dbReference>
<reference evidence="2" key="1">
    <citation type="submission" date="2019-02" db="EMBL/GenBank/DDBJ databases">
        <authorList>
            <person name="Gruber-Vodicka R. H."/>
            <person name="Seah K. B. B."/>
        </authorList>
    </citation>
    <scope>NUCLEOTIDE SEQUENCE</scope>
    <source>
        <strain evidence="4">BECK_SA2B12</strain>
        <strain evidence="2">BECK_SA2B15</strain>
        <strain evidence="3">BECK_SA2B20</strain>
    </source>
</reference>
<evidence type="ECO:0000313" key="4">
    <source>
        <dbReference type="EMBL" id="VFJ99503.1"/>
    </source>
</evidence>
<dbReference type="AlphaFoldDB" id="A0A450UGH5"/>
<dbReference type="SUPFAM" id="SSF53474">
    <property type="entry name" value="alpha/beta-Hydrolases"/>
    <property type="match status" value="1"/>
</dbReference>
<evidence type="ECO:0000256" key="1">
    <source>
        <dbReference type="SAM" id="SignalP"/>
    </source>
</evidence>
<gene>
    <name evidence="2" type="ORF">BECKH772A_GA0070896_1003317</name>
    <name evidence="3" type="ORF">BECKH772B_GA0070898_1003217</name>
    <name evidence="4" type="ORF">BECKH772C_GA0070978_1003217</name>
</gene>
<dbReference type="EMBL" id="CAADFG010000033">
    <property type="protein sequence ID" value="VFJ91628.1"/>
    <property type="molecule type" value="Genomic_DNA"/>
</dbReference>
<dbReference type="PANTHER" id="PTHR31497:SF0">
    <property type="entry name" value="AUTOCRINE PROLIFERATION REPRESSOR PROTEIN A"/>
    <property type="match status" value="1"/>
</dbReference>
<dbReference type="EMBL" id="CAADFJ010000032">
    <property type="protein sequence ID" value="VFJ99503.1"/>
    <property type="molecule type" value="Genomic_DNA"/>
</dbReference>
<dbReference type="InterPro" id="IPR029058">
    <property type="entry name" value="AB_hydrolase_fold"/>
</dbReference>
<feature type="chain" id="PRO_5036113412" evidence="1">
    <location>
        <begin position="24"/>
        <end position="457"/>
    </location>
</feature>
<dbReference type="InterPro" id="IPR009199">
    <property type="entry name" value="PhoPQ-act_pathogen-rel_PqaA"/>
</dbReference>
<feature type="signal peptide" evidence="1">
    <location>
        <begin position="1"/>
        <end position="23"/>
    </location>
</feature>
<protein>
    <submittedName>
        <fullName evidence="2">PhoPQ-activated pathogenicity-related protein</fullName>
    </submittedName>
</protein>
<evidence type="ECO:0000313" key="2">
    <source>
        <dbReference type="EMBL" id="VFJ91628.1"/>
    </source>
</evidence>
<organism evidence="2">
    <name type="scientific">Candidatus Kentrum eta</name>
    <dbReference type="NCBI Taxonomy" id="2126337"/>
    <lineage>
        <taxon>Bacteria</taxon>
        <taxon>Pseudomonadati</taxon>
        <taxon>Pseudomonadota</taxon>
        <taxon>Gammaproteobacteria</taxon>
        <taxon>Candidatus Kentrum</taxon>
    </lineage>
</organism>
<dbReference type="Gene3D" id="3.40.50.1820">
    <property type="entry name" value="alpha/beta hydrolase"/>
    <property type="match status" value="1"/>
</dbReference>
<evidence type="ECO:0000313" key="3">
    <source>
        <dbReference type="EMBL" id="VFJ92697.1"/>
    </source>
</evidence>
<proteinExistence type="predicted"/>
<keyword evidence="1" id="KW-0732">Signal</keyword>